<dbReference type="OrthoDB" id="8834965at2"/>
<dbReference type="Proteomes" id="UP000027446">
    <property type="component" value="Unassembled WGS sequence"/>
</dbReference>
<dbReference type="AlphaFoldDB" id="A0A069E0V4"/>
<dbReference type="STRING" id="1280949.HAD_14602"/>
<organism evidence="1 2">
    <name type="scientific">Hyphomonas adhaerens MHS-3</name>
    <dbReference type="NCBI Taxonomy" id="1280949"/>
    <lineage>
        <taxon>Bacteria</taxon>
        <taxon>Pseudomonadati</taxon>
        <taxon>Pseudomonadota</taxon>
        <taxon>Alphaproteobacteria</taxon>
        <taxon>Hyphomonadales</taxon>
        <taxon>Hyphomonadaceae</taxon>
        <taxon>Hyphomonas</taxon>
    </lineage>
</organism>
<evidence type="ECO:0008006" key="3">
    <source>
        <dbReference type="Google" id="ProtNLM"/>
    </source>
</evidence>
<dbReference type="PATRIC" id="fig|1280949.3.peg.2961"/>
<evidence type="ECO:0000313" key="1">
    <source>
        <dbReference type="EMBL" id="KCZ82926.1"/>
    </source>
</evidence>
<reference evidence="1 2" key="1">
    <citation type="journal article" date="2014" name="Antonie Van Leeuwenhoek">
        <title>Hyphomonas beringensis sp. nov. and Hyphomonas chukchiensis sp. nov., isolated from surface seawater of the Bering Sea and Chukchi Sea.</title>
        <authorList>
            <person name="Li C."/>
            <person name="Lai Q."/>
            <person name="Li G."/>
            <person name="Dong C."/>
            <person name="Wang J."/>
            <person name="Liao Y."/>
            <person name="Shao Z."/>
        </authorList>
    </citation>
    <scope>NUCLEOTIDE SEQUENCE [LARGE SCALE GENOMIC DNA]</scope>
    <source>
        <strain evidence="1 2">MHS-3</strain>
    </source>
</reference>
<proteinExistence type="predicted"/>
<gene>
    <name evidence="1" type="ORF">HAD_14602</name>
</gene>
<dbReference type="InterPro" id="IPR029069">
    <property type="entry name" value="HotDog_dom_sf"/>
</dbReference>
<comment type="caution">
    <text evidence="1">The sequence shown here is derived from an EMBL/GenBank/DDBJ whole genome shotgun (WGS) entry which is preliminary data.</text>
</comment>
<keyword evidence="2" id="KW-1185">Reference proteome</keyword>
<accession>A0A069E0V4</accession>
<dbReference type="SUPFAM" id="SSF54637">
    <property type="entry name" value="Thioesterase/thiol ester dehydrase-isomerase"/>
    <property type="match status" value="1"/>
</dbReference>
<name>A0A069E0V4_9PROT</name>
<protein>
    <recommendedName>
        <fullName evidence="3">N-terminal of MaoC-like dehydratase domain-containing protein</fullName>
    </recommendedName>
</protein>
<dbReference type="RefSeq" id="WP_035573077.1">
    <property type="nucleotide sequence ID" value="NZ_ARYH01000003.1"/>
</dbReference>
<evidence type="ECO:0000313" key="2">
    <source>
        <dbReference type="Proteomes" id="UP000027446"/>
    </source>
</evidence>
<dbReference type="eggNOG" id="ENOG502Z82E">
    <property type="taxonomic scope" value="Bacteria"/>
</dbReference>
<dbReference type="EMBL" id="ARYH01000003">
    <property type="protein sequence ID" value="KCZ82926.1"/>
    <property type="molecule type" value="Genomic_DNA"/>
</dbReference>
<sequence>MTETIKGPLRAPVQMLQEQSYDGHKSLHDDSEAERLGIKAGPIEGPTHFSQFVPYLADIWGNDWFERGCFSSHFLNMVFEGEKVRVEVDRPAPGETRTMCRAFKEDGTPVLEASASIGPDHGETLLEGRMKKLRPPSDLVILEDMKVGMTGIADETVTMGMDQNMGNLYPFSLAEKLKVITEPMDVYSDASAGPWDKPIVPLEMVSVLGNYSSRTAKFPVKQPAIGLFADLEVRMVKGPLLVGETYILRREVVALSESRRAENYWIRTKFYDQTGNTQVAEMLLNHGVLKASYPAYPADKLPA</sequence>